<name>A0A0S3SBB4_PHAAN</name>
<dbReference type="Proteomes" id="UP000291084">
    <property type="component" value="Chromosome 6"/>
</dbReference>
<sequence length="74" mass="8305">PSARQWSNPGFSFLLSALCMAMVGFKFLFCEFGPLRGNGQIQVLVLRYWPSAKQWSSRDFSFSNGPLLGNGRTQ</sequence>
<keyword evidence="1" id="KW-0812">Transmembrane</keyword>
<dbReference type="EMBL" id="AP015039">
    <property type="protein sequence ID" value="BAT90094.1"/>
    <property type="molecule type" value="Genomic_DNA"/>
</dbReference>
<feature type="transmembrane region" description="Helical" evidence="1">
    <location>
        <begin position="12"/>
        <end position="29"/>
    </location>
</feature>
<protein>
    <submittedName>
        <fullName evidence="2">Uncharacterized protein</fullName>
    </submittedName>
</protein>
<evidence type="ECO:0000313" key="2">
    <source>
        <dbReference type="EMBL" id="BAT90094.1"/>
    </source>
</evidence>
<proteinExistence type="predicted"/>
<accession>A0A0S3SBB4</accession>
<evidence type="ECO:0000313" key="3">
    <source>
        <dbReference type="Proteomes" id="UP000291084"/>
    </source>
</evidence>
<dbReference type="AlphaFoldDB" id="A0A0S3SBB4"/>
<keyword evidence="3" id="KW-1185">Reference proteome</keyword>
<gene>
    <name evidence="2" type="primary">Vigan.06G126900</name>
    <name evidence="2" type="ORF">VIGAN_06126900</name>
</gene>
<keyword evidence="1" id="KW-0472">Membrane</keyword>
<feature type="non-terminal residue" evidence="2">
    <location>
        <position position="1"/>
    </location>
</feature>
<evidence type="ECO:0000256" key="1">
    <source>
        <dbReference type="SAM" id="Phobius"/>
    </source>
</evidence>
<reference evidence="2 3" key="1">
    <citation type="journal article" date="2015" name="Sci. Rep.">
        <title>The power of single molecule real-time sequencing technology in the de novo assembly of a eukaryotic genome.</title>
        <authorList>
            <person name="Sakai H."/>
            <person name="Naito K."/>
            <person name="Ogiso-Tanaka E."/>
            <person name="Takahashi Y."/>
            <person name="Iseki K."/>
            <person name="Muto C."/>
            <person name="Satou K."/>
            <person name="Teruya K."/>
            <person name="Shiroma A."/>
            <person name="Shimoji M."/>
            <person name="Hirano T."/>
            <person name="Itoh T."/>
            <person name="Kaga A."/>
            <person name="Tomooka N."/>
        </authorList>
    </citation>
    <scope>NUCLEOTIDE SEQUENCE [LARGE SCALE GENOMIC DNA]</scope>
    <source>
        <strain evidence="3">cv. Shumari</strain>
    </source>
</reference>
<keyword evidence="1" id="KW-1133">Transmembrane helix</keyword>
<organism evidence="2 3">
    <name type="scientific">Vigna angularis var. angularis</name>
    <dbReference type="NCBI Taxonomy" id="157739"/>
    <lineage>
        <taxon>Eukaryota</taxon>
        <taxon>Viridiplantae</taxon>
        <taxon>Streptophyta</taxon>
        <taxon>Embryophyta</taxon>
        <taxon>Tracheophyta</taxon>
        <taxon>Spermatophyta</taxon>
        <taxon>Magnoliopsida</taxon>
        <taxon>eudicotyledons</taxon>
        <taxon>Gunneridae</taxon>
        <taxon>Pentapetalae</taxon>
        <taxon>rosids</taxon>
        <taxon>fabids</taxon>
        <taxon>Fabales</taxon>
        <taxon>Fabaceae</taxon>
        <taxon>Papilionoideae</taxon>
        <taxon>50 kb inversion clade</taxon>
        <taxon>NPAAA clade</taxon>
        <taxon>indigoferoid/millettioid clade</taxon>
        <taxon>Phaseoleae</taxon>
        <taxon>Vigna</taxon>
    </lineage>
</organism>